<feature type="region of interest" description="Disordered" evidence="1">
    <location>
        <begin position="1"/>
        <end position="46"/>
    </location>
</feature>
<dbReference type="Proteomes" id="UP000188533">
    <property type="component" value="Unassembled WGS sequence"/>
</dbReference>
<proteinExistence type="predicted"/>
<evidence type="ECO:0000313" key="2">
    <source>
        <dbReference type="EMBL" id="GAW04320.1"/>
    </source>
</evidence>
<name>A0A1Q3EAU2_LENED</name>
<feature type="compositionally biased region" description="Low complexity" evidence="1">
    <location>
        <begin position="37"/>
        <end position="46"/>
    </location>
</feature>
<dbReference type="EMBL" id="BDGU01000184">
    <property type="protein sequence ID" value="GAW04320.1"/>
    <property type="molecule type" value="Genomic_DNA"/>
</dbReference>
<evidence type="ECO:0000256" key="1">
    <source>
        <dbReference type="SAM" id="MobiDB-lite"/>
    </source>
</evidence>
<evidence type="ECO:0000313" key="3">
    <source>
        <dbReference type="Proteomes" id="UP000188533"/>
    </source>
</evidence>
<feature type="compositionally biased region" description="Acidic residues" evidence="1">
    <location>
        <begin position="1"/>
        <end position="11"/>
    </location>
</feature>
<dbReference type="AlphaFoldDB" id="A0A1Q3EAU2"/>
<reference evidence="2 3" key="2">
    <citation type="submission" date="2017-02" db="EMBL/GenBank/DDBJ databases">
        <title>A genome survey and senescence transcriptome analysis in Lentinula edodes.</title>
        <authorList>
            <person name="Sakamoto Y."/>
            <person name="Nakade K."/>
            <person name="Sato S."/>
            <person name="Yoshida Y."/>
            <person name="Miyazaki K."/>
            <person name="Natsume S."/>
            <person name="Konno N."/>
        </authorList>
    </citation>
    <scope>NUCLEOTIDE SEQUENCE [LARGE SCALE GENOMIC DNA]</scope>
    <source>
        <strain evidence="2 3">NBRC 111202</strain>
    </source>
</reference>
<sequence>MIEEAHDDSDASFEPPKTTARKRKSTSGVSTSKKAKFATSSSSASSGVLNKQYSELASSVLANGANFYTKSENQDAASDAAVTLAGYTKQLEVALGEALKSSGGIPAAEPKTGVELTAAAGKIRKAAVSGIKKQMSWKPSCKTNSSKWSYDGLCADRHVFATVLRLDGPITWKMKKFTKDEFENALGNITASVRYDTLRITSDINRILIQLARESSQETVRYTTY</sequence>
<reference evidence="2 3" key="1">
    <citation type="submission" date="2016-08" db="EMBL/GenBank/DDBJ databases">
        <authorList>
            <consortium name="Lentinula edodes genome sequencing consortium"/>
            <person name="Sakamoto Y."/>
            <person name="Nakade K."/>
            <person name="Sato S."/>
            <person name="Yoshida Y."/>
            <person name="Miyazaki K."/>
            <person name="Natsume S."/>
            <person name="Konno N."/>
        </authorList>
    </citation>
    <scope>NUCLEOTIDE SEQUENCE [LARGE SCALE GENOMIC DNA]</scope>
    <source>
        <strain evidence="2 3">NBRC 111202</strain>
    </source>
</reference>
<organism evidence="2 3">
    <name type="scientific">Lentinula edodes</name>
    <name type="common">Shiitake mushroom</name>
    <name type="synonym">Lentinus edodes</name>
    <dbReference type="NCBI Taxonomy" id="5353"/>
    <lineage>
        <taxon>Eukaryota</taxon>
        <taxon>Fungi</taxon>
        <taxon>Dikarya</taxon>
        <taxon>Basidiomycota</taxon>
        <taxon>Agaricomycotina</taxon>
        <taxon>Agaricomycetes</taxon>
        <taxon>Agaricomycetidae</taxon>
        <taxon>Agaricales</taxon>
        <taxon>Marasmiineae</taxon>
        <taxon>Omphalotaceae</taxon>
        <taxon>Lentinula</taxon>
    </lineage>
</organism>
<comment type="caution">
    <text evidence="2">The sequence shown here is derived from an EMBL/GenBank/DDBJ whole genome shotgun (WGS) entry which is preliminary data.</text>
</comment>
<keyword evidence="3" id="KW-1185">Reference proteome</keyword>
<gene>
    <name evidence="2" type="ORF">LENED_006101</name>
</gene>
<accession>A0A1Q3EAU2</accession>
<protein>
    <submittedName>
        <fullName evidence="2">Uncharacterized protein</fullName>
    </submittedName>
</protein>